<keyword evidence="1" id="KW-0472">Membrane</keyword>
<reference evidence="2" key="2">
    <citation type="submission" date="2022-01" db="EMBL/GenBank/DDBJ databases">
        <authorList>
            <person name="Yamashiro T."/>
            <person name="Shiraishi A."/>
            <person name="Satake H."/>
            <person name="Nakayama K."/>
        </authorList>
    </citation>
    <scope>NUCLEOTIDE SEQUENCE</scope>
</reference>
<evidence type="ECO:0000313" key="3">
    <source>
        <dbReference type="Proteomes" id="UP001151760"/>
    </source>
</evidence>
<name>A0ABQ5CV58_9ASTR</name>
<evidence type="ECO:0000313" key="2">
    <source>
        <dbReference type="EMBL" id="GJT28709.1"/>
    </source>
</evidence>
<proteinExistence type="predicted"/>
<comment type="caution">
    <text evidence="2">The sequence shown here is derived from an EMBL/GenBank/DDBJ whole genome shotgun (WGS) entry which is preliminary data.</text>
</comment>
<keyword evidence="1" id="KW-1133">Transmembrane helix</keyword>
<organism evidence="2 3">
    <name type="scientific">Tanacetum coccineum</name>
    <dbReference type="NCBI Taxonomy" id="301880"/>
    <lineage>
        <taxon>Eukaryota</taxon>
        <taxon>Viridiplantae</taxon>
        <taxon>Streptophyta</taxon>
        <taxon>Embryophyta</taxon>
        <taxon>Tracheophyta</taxon>
        <taxon>Spermatophyta</taxon>
        <taxon>Magnoliopsida</taxon>
        <taxon>eudicotyledons</taxon>
        <taxon>Gunneridae</taxon>
        <taxon>Pentapetalae</taxon>
        <taxon>asterids</taxon>
        <taxon>campanulids</taxon>
        <taxon>Asterales</taxon>
        <taxon>Asteraceae</taxon>
        <taxon>Asteroideae</taxon>
        <taxon>Anthemideae</taxon>
        <taxon>Anthemidinae</taxon>
        <taxon>Tanacetum</taxon>
    </lineage>
</organism>
<dbReference type="EMBL" id="BQNB010014483">
    <property type="protein sequence ID" value="GJT28709.1"/>
    <property type="molecule type" value="Genomic_DNA"/>
</dbReference>
<accession>A0ABQ5CV58</accession>
<sequence>MISFNGSSVAIPFPLDPSLGGVGFLGGVGSLGGVGEKMDEVVLLRCLVNYSIVILVVLGFWIGLGKIDFKGVGDRIDDDVGIRNFSFLTRGSSSDTFFSEVFSSELFSTKA</sequence>
<keyword evidence="1" id="KW-0812">Transmembrane</keyword>
<evidence type="ECO:0000256" key="1">
    <source>
        <dbReference type="SAM" id="Phobius"/>
    </source>
</evidence>
<gene>
    <name evidence="2" type="ORF">Tco_0908984</name>
</gene>
<reference evidence="2" key="1">
    <citation type="journal article" date="2022" name="Int. J. Mol. Sci.">
        <title>Draft Genome of Tanacetum Coccineum: Genomic Comparison of Closely Related Tanacetum-Family Plants.</title>
        <authorList>
            <person name="Yamashiro T."/>
            <person name="Shiraishi A."/>
            <person name="Nakayama K."/>
            <person name="Satake H."/>
        </authorList>
    </citation>
    <scope>NUCLEOTIDE SEQUENCE</scope>
</reference>
<feature type="transmembrane region" description="Helical" evidence="1">
    <location>
        <begin position="42"/>
        <end position="64"/>
    </location>
</feature>
<protein>
    <submittedName>
        <fullName evidence="2">Uncharacterized protein</fullName>
    </submittedName>
</protein>
<keyword evidence="3" id="KW-1185">Reference proteome</keyword>
<dbReference type="Proteomes" id="UP001151760">
    <property type="component" value="Unassembled WGS sequence"/>
</dbReference>